<reference evidence="1 2" key="1">
    <citation type="journal article" date="2021" name="Nat. Plants">
        <title>The Taxus genome provides insights into paclitaxel biosynthesis.</title>
        <authorList>
            <person name="Xiong X."/>
            <person name="Gou J."/>
            <person name="Liao Q."/>
            <person name="Li Y."/>
            <person name="Zhou Q."/>
            <person name="Bi G."/>
            <person name="Li C."/>
            <person name="Du R."/>
            <person name="Wang X."/>
            <person name="Sun T."/>
            <person name="Guo L."/>
            <person name="Liang H."/>
            <person name="Lu P."/>
            <person name="Wu Y."/>
            <person name="Zhang Z."/>
            <person name="Ro D.K."/>
            <person name="Shang Y."/>
            <person name="Huang S."/>
            <person name="Yan J."/>
        </authorList>
    </citation>
    <scope>NUCLEOTIDE SEQUENCE [LARGE SCALE GENOMIC DNA]</scope>
    <source>
        <strain evidence="1">Ta-2019</strain>
    </source>
</reference>
<evidence type="ECO:0000313" key="1">
    <source>
        <dbReference type="EMBL" id="KAH9321123.1"/>
    </source>
</evidence>
<dbReference type="AlphaFoldDB" id="A0AA38LDF2"/>
<dbReference type="EMBL" id="JAHRHJ020000003">
    <property type="protein sequence ID" value="KAH9321123.1"/>
    <property type="molecule type" value="Genomic_DNA"/>
</dbReference>
<evidence type="ECO:0000313" key="2">
    <source>
        <dbReference type="Proteomes" id="UP000824469"/>
    </source>
</evidence>
<name>A0AA38LDF2_TAXCH</name>
<feature type="non-terminal residue" evidence="1">
    <location>
        <position position="1"/>
    </location>
</feature>
<dbReference type="GO" id="GO:0016872">
    <property type="term" value="F:intramolecular lyase activity"/>
    <property type="evidence" value="ECO:0007669"/>
    <property type="project" value="InterPro"/>
</dbReference>
<dbReference type="Proteomes" id="UP000824469">
    <property type="component" value="Unassembled WGS sequence"/>
</dbReference>
<dbReference type="OMA" id="EHRECIQ"/>
<accession>A0AA38LDF2</accession>
<gene>
    <name evidence="1" type="ORF">KI387_015762</name>
</gene>
<dbReference type="GO" id="GO:0005504">
    <property type="term" value="F:fatty acid binding"/>
    <property type="evidence" value="ECO:0007669"/>
    <property type="project" value="TreeGrafter"/>
</dbReference>
<organism evidence="1 2">
    <name type="scientific">Taxus chinensis</name>
    <name type="common">Chinese yew</name>
    <name type="synonym">Taxus wallichiana var. chinensis</name>
    <dbReference type="NCBI Taxonomy" id="29808"/>
    <lineage>
        <taxon>Eukaryota</taxon>
        <taxon>Viridiplantae</taxon>
        <taxon>Streptophyta</taxon>
        <taxon>Embryophyta</taxon>
        <taxon>Tracheophyta</taxon>
        <taxon>Spermatophyta</taxon>
        <taxon>Pinopsida</taxon>
        <taxon>Pinidae</taxon>
        <taxon>Conifers II</taxon>
        <taxon>Cupressales</taxon>
        <taxon>Taxaceae</taxon>
        <taxon>Taxus</taxon>
    </lineage>
</organism>
<dbReference type="Gene3D" id="3.50.70.10">
    <property type="match status" value="1"/>
</dbReference>
<dbReference type="GO" id="GO:0009570">
    <property type="term" value="C:chloroplast stroma"/>
    <property type="evidence" value="ECO:0007669"/>
    <property type="project" value="TreeGrafter"/>
</dbReference>
<sequence>AILNFHKSHYREHRECIQKQFQRQDLWMTVRLVVHLKGLKIGMVRNVFKRALRKRLIKIKGAADDDGLNAFCDYFSKDISISPGTTIDFHQTPGGHLRTDIDGKELGTIYSRDLC</sequence>
<dbReference type="SUPFAM" id="SSF54626">
    <property type="entry name" value="Chalcone isomerase"/>
    <property type="match status" value="1"/>
</dbReference>
<dbReference type="InterPro" id="IPR016088">
    <property type="entry name" value="Chalcone_isomerase_3-sand"/>
</dbReference>
<proteinExistence type="predicted"/>
<feature type="non-terminal residue" evidence="1">
    <location>
        <position position="115"/>
    </location>
</feature>
<comment type="caution">
    <text evidence="1">The sequence shown here is derived from an EMBL/GenBank/DDBJ whole genome shotgun (WGS) entry which is preliminary data.</text>
</comment>
<keyword evidence="2" id="KW-1185">Reference proteome</keyword>
<dbReference type="PANTHER" id="PTHR47284">
    <property type="entry name" value="FATTY-ACID-BINDING PROTEIN 2"/>
    <property type="match status" value="1"/>
</dbReference>
<protein>
    <submittedName>
        <fullName evidence="1">Uncharacterized protein</fullName>
    </submittedName>
</protein>
<dbReference type="PANTHER" id="PTHR47284:SF3">
    <property type="entry name" value="FATTY-ACID-BINDING PROTEIN 2"/>
    <property type="match status" value="1"/>
</dbReference>
<dbReference type="InterPro" id="IPR036298">
    <property type="entry name" value="Chalcone_isomerase_sf"/>
</dbReference>